<proteinExistence type="predicted"/>
<protein>
    <recommendedName>
        <fullName evidence="3">PsbP C-terminal domain-containing protein</fullName>
    </recommendedName>
</protein>
<evidence type="ECO:0000313" key="2">
    <source>
        <dbReference type="Proteomes" id="UP000177614"/>
    </source>
</evidence>
<evidence type="ECO:0000313" key="1">
    <source>
        <dbReference type="EMBL" id="OGC82569.1"/>
    </source>
</evidence>
<name>A0A1F4XLN1_9BACT</name>
<sequence length="166" mass="18600">MKYFFRLACAIILSVLLVACGQTLSLYEGQGFSIRYPQGWTVSTVDKAVLITISHADRNLKRVDGTLTVTVQPLNNEDFAALQKANEETLKNTSVNLNFQTDRVKVNNQDTTLWKYERTGTDNKKTFFRQAMVTGKGLIYTITALGEESVSVSDLEESIKSFSFPN</sequence>
<dbReference type="PROSITE" id="PS51257">
    <property type="entry name" value="PROKAR_LIPOPROTEIN"/>
    <property type="match status" value="1"/>
</dbReference>
<organism evidence="1 2">
    <name type="scientific">Candidatus Abawacabacteria bacterium RBG_16_42_10</name>
    <dbReference type="NCBI Taxonomy" id="1817814"/>
    <lineage>
        <taxon>Bacteria</taxon>
        <taxon>Candidatus Abawacaibacteriota</taxon>
    </lineage>
</organism>
<dbReference type="AlphaFoldDB" id="A0A1F4XLN1"/>
<dbReference type="Gene3D" id="3.40.1000.10">
    <property type="entry name" value="Mog1/PsbP, alpha/beta/alpha sandwich"/>
    <property type="match status" value="1"/>
</dbReference>
<accession>A0A1F4XLN1</accession>
<gene>
    <name evidence="1" type="ORF">A2V81_01305</name>
</gene>
<comment type="caution">
    <text evidence="1">The sequence shown here is derived from an EMBL/GenBank/DDBJ whole genome shotgun (WGS) entry which is preliminary data.</text>
</comment>
<evidence type="ECO:0008006" key="3">
    <source>
        <dbReference type="Google" id="ProtNLM"/>
    </source>
</evidence>
<dbReference type="Proteomes" id="UP000177614">
    <property type="component" value="Unassembled WGS sequence"/>
</dbReference>
<dbReference type="EMBL" id="MEWR01000004">
    <property type="protein sequence ID" value="OGC82569.1"/>
    <property type="molecule type" value="Genomic_DNA"/>
</dbReference>
<reference evidence="1 2" key="1">
    <citation type="journal article" date="2016" name="Nat. Commun.">
        <title>Thousands of microbial genomes shed light on interconnected biogeochemical processes in an aquifer system.</title>
        <authorList>
            <person name="Anantharaman K."/>
            <person name="Brown C.T."/>
            <person name="Hug L.A."/>
            <person name="Sharon I."/>
            <person name="Castelle C.J."/>
            <person name="Probst A.J."/>
            <person name="Thomas B.C."/>
            <person name="Singh A."/>
            <person name="Wilkins M.J."/>
            <person name="Karaoz U."/>
            <person name="Brodie E.L."/>
            <person name="Williams K.H."/>
            <person name="Hubbard S.S."/>
            <person name="Banfield J.F."/>
        </authorList>
    </citation>
    <scope>NUCLEOTIDE SEQUENCE [LARGE SCALE GENOMIC DNA]</scope>
</reference>